<dbReference type="RefSeq" id="WP_009497069.1">
    <property type="nucleotide sequence ID" value="NZ_AMZQ01000020.1"/>
</dbReference>
<comment type="caution">
    <text evidence="1">The sequence shown here is derived from an EMBL/GenBank/DDBJ whole genome shotgun (WGS) entry which is preliminary data.</text>
</comment>
<dbReference type="PATRIC" id="fig|1244083.3.peg.2412"/>
<name>M5IPW1_9BACT</name>
<reference evidence="1 2" key="1">
    <citation type="journal article" date="2013" name="Genome Announc.">
        <title>Genome Sequence of Campylobacter showae UNSWCD, Isolated from a Patient with Crohn's Disease.</title>
        <authorList>
            <person name="Tay A.P."/>
            <person name="Kaakoush N.O."/>
            <person name="Deshpande N.P."/>
            <person name="Chen Z."/>
            <person name="Mitchell H."/>
            <person name="Wilkins M.R."/>
        </authorList>
    </citation>
    <scope>NUCLEOTIDE SEQUENCE [LARGE SCALE GENOMIC DNA]</scope>
    <source>
        <strain evidence="1 2">CSUNSWCD</strain>
    </source>
</reference>
<dbReference type="AlphaFoldDB" id="M5IPW1"/>
<protein>
    <recommendedName>
        <fullName evidence="3">Excinuclease ATPase subunit</fullName>
    </recommendedName>
</protein>
<organism evidence="1 2">
    <name type="scientific">Campylobacter showae CSUNSWCD</name>
    <dbReference type="NCBI Taxonomy" id="1244083"/>
    <lineage>
        <taxon>Bacteria</taxon>
        <taxon>Pseudomonadati</taxon>
        <taxon>Campylobacterota</taxon>
        <taxon>Epsilonproteobacteria</taxon>
        <taxon>Campylobacterales</taxon>
        <taxon>Campylobacteraceae</taxon>
        <taxon>Campylobacter</taxon>
    </lineage>
</organism>
<dbReference type="eggNOG" id="ENOG5031CQR">
    <property type="taxonomic scope" value="Bacteria"/>
</dbReference>
<gene>
    <name evidence="1" type="ORF">CSUNSWCD_1432</name>
</gene>
<dbReference type="Proteomes" id="UP000011939">
    <property type="component" value="Unassembled WGS sequence"/>
</dbReference>
<sequence>MRKIFCLIVLAFSINAEEIFNLSIKDALESEAAKKYILPNVKVEFGSGYNGERIVVGATASRKQRGDIGEKVEKCQIAFLDAVNAFQRRNQREGGTKAVNIVSFLYGKEFSSKTEFQCLYTNKFTVRLQGDIAK</sequence>
<dbReference type="STRING" id="1244083.CSUNSWCD_1432"/>
<dbReference type="EMBL" id="AMZQ01000020">
    <property type="protein sequence ID" value="EKU10193.1"/>
    <property type="molecule type" value="Genomic_DNA"/>
</dbReference>
<accession>M5IPW1</accession>
<evidence type="ECO:0000313" key="1">
    <source>
        <dbReference type="EMBL" id="EKU10193.1"/>
    </source>
</evidence>
<evidence type="ECO:0000313" key="2">
    <source>
        <dbReference type="Proteomes" id="UP000011939"/>
    </source>
</evidence>
<dbReference type="OrthoDB" id="5358874at2"/>
<proteinExistence type="predicted"/>
<evidence type="ECO:0008006" key="3">
    <source>
        <dbReference type="Google" id="ProtNLM"/>
    </source>
</evidence>